<keyword evidence="2" id="KW-1185">Reference proteome</keyword>
<dbReference type="Proteomes" id="UP001497680">
    <property type="component" value="Unassembled WGS sequence"/>
</dbReference>
<protein>
    <submittedName>
        <fullName evidence="1">Uncharacterized protein</fullName>
    </submittedName>
</protein>
<gene>
    <name evidence="1" type="ORF">F4821DRAFT_157126</name>
</gene>
<accession>A0ACC0DH77</accession>
<comment type="caution">
    <text evidence="1">The sequence shown here is derived from an EMBL/GenBank/DDBJ whole genome shotgun (WGS) entry which is preliminary data.</text>
</comment>
<organism evidence="1 2">
    <name type="scientific">Hypoxylon rubiginosum</name>
    <dbReference type="NCBI Taxonomy" id="110542"/>
    <lineage>
        <taxon>Eukaryota</taxon>
        <taxon>Fungi</taxon>
        <taxon>Dikarya</taxon>
        <taxon>Ascomycota</taxon>
        <taxon>Pezizomycotina</taxon>
        <taxon>Sordariomycetes</taxon>
        <taxon>Xylariomycetidae</taxon>
        <taxon>Xylariales</taxon>
        <taxon>Hypoxylaceae</taxon>
        <taxon>Hypoxylon</taxon>
    </lineage>
</organism>
<name>A0ACC0DH77_9PEZI</name>
<dbReference type="EMBL" id="MU394284">
    <property type="protein sequence ID" value="KAI6092096.1"/>
    <property type="molecule type" value="Genomic_DNA"/>
</dbReference>
<evidence type="ECO:0000313" key="1">
    <source>
        <dbReference type="EMBL" id="KAI6092096.1"/>
    </source>
</evidence>
<reference evidence="1 2" key="1">
    <citation type="journal article" date="2022" name="New Phytol.">
        <title>Ecological generalism drives hyperdiversity of secondary metabolite gene clusters in xylarialean endophytes.</title>
        <authorList>
            <person name="Franco M.E.E."/>
            <person name="Wisecaver J.H."/>
            <person name="Arnold A.E."/>
            <person name="Ju Y.M."/>
            <person name="Slot J.C."/>
            <person name="Ahrendt S."/>
            <person name="Moore L.P."/>
            <person name="Eastman K.E."/>
            <person name="Scott K."/>
            <person name="Konkel Z."/>
            <person name="Mondo S.J."/>
            <person name="Kuo A."/>
            <person name="Hayes R.D."/>
            <person name="Haridas S."/>
            <person name="Andreopoulos B."/>
            <person name="Riley R."/>
            <person name="LaButti K."/>
            <person name="Pangilinan J."/>
            <person name="Lipzen A."/>
            <person name="Amirebrahimi M."/>
            <person name="Yan J."/>
            <person name="Adam C."/>
            <person name="Keymanesh K."/>
            <person name="Ng V."/>
            <person name="Louie K."/>
            <person name="Northen T."/>
            <person name="Drula E."/>
            <person name="Henrissat B."/>
            <person name="Hsieh H.M."/>
            <person name="Youens-Clark K."/>
            <person name="Lutzoni F."/>
            <person name="Miadlikowska J."/>
            <person name="Eastwood D.C."/>
            <person name="Hamelin R.C."/>
            <person name="Grigoriev I.V."/>
            <person name="U'Ren J.M."/>
        </authorList>
    </citation>
    <scope>NUCLEOTIDE SEQUENCE [LARGE SCALE GENOMIC DNA]</scope>
    <source>
        <strain evidence="1 2">ER1909</strain>
    </source>
</reference>
<evidence type="ECO:0000313" key="2">
    <source>
        <dbReference type="Proteomes" id="UP001497680"/>
    </source>
</evidence>
<sequence length="959" mass="107321">MVFCAYCGKSFTRKEHLERHIPSHTNVKPHRCGACQLSFARRDLLNRHHSTYHEARDPNEPQPGSVPTVAGRTPIACLNCAQAKTGCDKRVPCTRCTDKHLECQARFARRSSKAAMRAAQISQNQSNLNRIPPQMPPPAQATILSPIPAATVNPALMDIDHSAPKNEIHGLPSTAMSPENSPNLMTIDPRIQQQQQQMSSPIKKSSPMSSHTSVVDYTDKLDDFFMTPSHFMQDPLALSTPDFQDTNAFVWSEYPVDFDTYGANLPIQQGHIPAMPAFPDLSDISSTSEHMSSSRGSVHTRSTSIMSTGDFDSSARPIDMTPTTPTTSTIPEREVIIASEASWPLARCNPPVYSGLCPKTAIVHLESLEKCRHETTWKSLDHSLNEFDWDATDLALVVPMADHTRDEMLAMTQGFLNKALKIHRGGVNGHNNSSARTGSFGYFVLPSAKILEYFLRSYVRNLSFFYSLVMTGSVDPNEMVQNPASALLVLLMIAQGASAVPTAEARALSVGLIETCRISLFDIIERDVEMSADPTALRCALLFTLLGAWSGDKWLMDIAMGQRGMYLSMLRHAGMFESPPPMLPPPDNLELQWRSWLNRESQNRLVYNFVMVDQELALFHDTATMLTINDLCCSLPGPELLWMSGSAEQWSAGLQTIYDGATNVNPQLLTDTSMTPSLSMLFQEFLREDLSKRSGTLTSHQLRLLLHPLQAYLYSVKQTMPLVPDTKDGPLTKDKFQDRLSEAQTLLQKWYELTVNYYNANPNCPTSRTNLVLYHLISLNAVTDFPQIEKIARRGGPFWDPSSRHQECIPQREREEAVFRCGQVYRLIRSMPQDRRPSWWSAAIYRVSLILWMDCVSRTSTSFPQSDLPGNIVAIDQLTPEDPRLFQFMWKKEGVPALTQRDGTRVLSAPSDVLEYAVSALDEGHSTKLGDGIKRKLIELGRNWQTNDSTHSDPQTSVI</sequence>
<proteinExistence type="predicted"/>